<feature type="signal peptide" evidence="2">
    <location>
        <begin position="1"/>
        <end position="22"/>
    </location>
</feature>
<sequence length="398" mass="44921">MHCGKFRPACMLILLIAEAADCLFVPLLCPSELSTGKFLGISKISEKRVKSCLTVHPSALLGKRPVLNSNYVQRAEKFCKEKYKGHNGTLSWVDTVRFDEIHKLANVSNKMNQKFFLLWPNPFHFTFDSWAKEYKLSYDQRCATCPLRPISENDFDYQMTNVYGAPKNLIAATMGKQAKKTCFSFDVFQTKERRIFGCDEYQGWDGFACLHSPIDPCELSLDCQYDRQSSLCTVKRSRWAWLIQISCTSRKPAYASEARCTCDPCSGSQWSEWSTVEHKLCGQVTHRRHRVAKGSNKTNCQHSDNDCCHQQRTTDLGSCLTELDLEQSDDADEQNERASSKKGSGAALAISMGFVVIMLICAKLGTVKTGKQKCDDTSPTRSHCETSPSSFTCKKMCR</sequence>
<feature type="chain" id="PRO_5024357187" evidence="2">
    <location>
        <begin position="23"/>
        <end position="398"/>
    </location>
</feature>
<dbReference type="AlphaFoldDB" id="A0A5S6QLG4"/>
<reference evidence="4" key="1">
    <citation type="submission" date="2019-12" db="UniProtKB">
        <authorList>
            <consortium name="WormBaseParasite"/>
        </authorList>
    </citation>
    <scope>IDENTIFICATION</scope>
</reference>
<keyword evidence="1" id="KW-1133">Transmembrane helix</keyword>
<keyword evidence="3" id="KW-1185">Reference proteome</keyword>
<evidence type="ECO:0000256" key="1">
    <source>
        <dbReference type="SAM" id="Phobius"/>
    </source>
</evidence>
<keyword evidence="1" id="KW-0472">Membrane</keyword>
<keyword evidence="2" id="KW-0732">Signal</keyword>
<evidence type="ECO:0000256" key="2">
    <source>
        <dbReference type="SAM" id="SignalP"/>
    </source>
</evidence>
<accession>A0A5S6QLG4</accession>
<dbReference type="WBParaSite" id="TMUE_2000007707.1">
    <property type="protein sequence ID" value="TMUE_2000007707.1"/>
    <property type="gene ID" value="WBGene00287475"/>
</dbReference>
<proteinExistence type="predicted"/>
<evidence type="ECO:0000313" key="4">
    <source>
        <dbReference type="WBParaSite" id="TMUE_2000007707.1"/>
    </source>
</evidence>
<keyword evidence="1" id="KW-0812">Transmembrane</keyword>
<evidence type="ECO:0000313" key="3">
    <source>
        <dbReference type="Proteomes" id="UP000046395"/>
    </source>
</evidence>
<organism evidence="3 4">
    <name type="scientific">Trichuris muris</name>
    <name type="common">Mouse whipworm</name>
    <dbReference type="NCBI Taxonomy" id="70415"/>
    <lineage>
        <taxon>Eukaryota</taxon>
        <taxon>Metazoa</taxon>
        <taxon>Ecdysozoa</taxon>
        <taxon>Nematoda</taxon>
        <taxon>Enoplea</taxon>
        <taxon>Dorylaimia</taxon>
        <taxon>Trichinellida</taxon>
        <taxon>Trichuridae</taxon>
        <taxon>Trichuris</taxon>
    </lineage>
</organism>
<protein>
    <submittedName>
        <fullName evidence="4">SCP domain-containing protein</fullName>
    </submittedName>
</protein>
<feature type="transmembrane region" description="Helical" evidence="1">
    <location>
        <begin position="343"/>
        <end position="362"/>
    </location>
</feature>
<name>A0A5S6QLG4_TRIMR</name>
<dbReference type="Proteomes" id="UP000046395">
    <property type="component" value="Unassembled WGS sequence"/>
</dbReference>